<dbReference type="GO" id="GO:0051170">
    <property type="term" value="P:import into nucleus"/>
    <property type="evidence" value="ECO:0007669"/>
    <property type="project" value="TreeGrafter"/>
</dbReference>
<dbReference type="OMA" id="SKCEGAD"/>
<evidence type="ECO:0000313" key="6">
    <source>
        <dbReference type="WBParaSite" id="NBR_0000404701-mRNA-1"/>
    </source>
</evidence>
<dbReference type="Proteomes" id="UP000271162">
    <property type="component" value="Unassembled WGS sequence"/>
</dbReference>
<sequence>MPKRSRIWTSDSVLSARLELKQAKLEGFYKVDHDYVVNSAKVAKSQGVKEFILVTSMGSNENSMFLYPKTKGETERDVAALGFEKFLIVRPGFLEGPREESRLLESVGKVFIKPLKMISNSIAISMEDVAKAMVVGACSTEVKGKEIWENATLLEKKSSFEQLCKQ</sequence>
<reference evidence="6" key="1">
    <citation type="submission" date="2017-02" db="UniProtKB">
        <authorList>
            <consortium name="WormBaseParasite"/>
        </authorList>
    </citation>
    <scope>IDENTIFICATION</scope>
</reference>
<dbReference type="Pfam" id="PF13460">
    <property type="entry name" value="NAD_binding_10"/>
    <property type="match status" value="1"/>
</dbReference>
<dbReference type="Gene3D" id="3.40.50.720">
    <property type="entry name" value="NAD(P)-binding Rossmann-like Domain"/>
    <property type="match status" value="1"/>
</dbReference>
<organism evidence="6">
    <name type="scientific">Nippostrongylus brasiliensis</name>
    <name type="common">Rat hookworm</name>
    <dbReference type="NCBI Taxonomy" id="27835"/>
    <lineage>
        <taxon>Eukaryota</taxon>
        <taxon>Metazoa</taxon>
        <taxon>Ecdysozoa</taxon>
        <taxon>Nematoda</taxon>
        <taxon>Chromadorea</taxon>
        <taxon>Rhabditida</taxon>
        <taxon>Rhabditina</taxon>
        <taxon>Rhabditomorpha</taxon>
        <taxon>Strongyloidea</taxon>
        <taxon>Heligmosomidae</taxon>
        <taxon>Nippostrongylus</taxon>
    </lineage>
</organism>
<dbReference type="AlphaFoldDB" id="A0A0N4XNE5"/>
<dbReference type="SUPFAM" id="SSF51735">
    <property type="entry name" value="NAD(P)-binding Rossmann-fold domains"/>
    <property type="match status" value="1"/>
</dbReference>
<dbReference type="STRING" id="27835.A0A0N4XNE5"/>
<dbReference type="GO" id="GO:0003824">
    <property type="term" value="F:catalytic activity"/>
    <property type="evidence" value="ECO:0007669"/>
    <property type="project" value="UniProtKB-ARBA"/>
</dbReference>
<proteinExistence type="predicted"/>
<evidence type="ECO:0000256" key="1">
    <source>
        <dbReference type="ARBA" id="ARBA00093483"/>
    </source>
</evidence>
<dbReference type="EMBL" id="UYSL01006928">
    <property type="protein sequence ID" value="VDL67637.1"/>
    <property type="molecule type" value="Genomic_DNA"/>
</dbReference>
<accession>A0A0N4XNE5</accession>
<dbReference type="WBParaSite" id="NBR_0000404701-mRNA-1">
    <property type="protein sequence ID" value="NBR_0000404701-mRNA-1"/>
    <property type="gene ID" value="NBR_0000404701"/>
</dbReference>
<reference evidence="4 5" key="2">
    <citation type="submission" date="2018-11" db="EMBL/GenBank/DDBJ databases">
        <authorList>
            <consortium name="Pathogen Informatics"/>
        </authorList>
    </citation>
    <scope>NUCLEOTIDE SEQUENCE [LARGE SCALE GENOMIC DNA]</scope>
</reference>
<name>A0A0N4XNE5_NIPBR</name>
<evidence type="ECO:0000259" key="3">
    <source>
        <dbReference type="Pfam" id="PF13460"/>
    </source>
</evidence>
<dbReference type="InterPro" id="IPR016040">
    <property type="entry name" value="NAD(P)-bd_dom"/>
</dbReference>
<dbReference type="PANTHER" id="PTHR14097:SF7">
    <property type="entry name" value="OXIDOREDUCTASE HTATIP2"/>
    <property type="match status" value="1"/>
</dbReference>
<comment type="subunit">
    <text evidence="1">Monomer. Forms homodimers during oxidative stress. Interacts (via N-terminus) with elongation factor EEF1A1 (via middle-region); the interaction is direct and competes with EEF1A1 binding to guanyl-nucleotide exchange factor EEF1B2, thereby inhibiting GDP for GTP exchange and reactivation of EEF1A1. Interacts with nuclear transport receptors XPO4, IPO5/RANBP5, IPO7, IPO9 and KPNB1 as well as GCN1L1/GCN1 and LRPPRC probably through their HEAT repeats. Binds NCOA5/CIA.</text>
</comment>
<dbReference type="PANTHER" id="PTHR14097">
    <property type="entry name" value="OXIDOREDUCTASE HTATIP2"/>
    <property type="match status" value="1"/>
</dbReference>
<evidence type="ECO:0000313" key="4">
    <source>
        <dbReference type="EMBL" id="VDL67637.1"/>
    </source>
</evidence>
<evidence type="ECO:0000256" key="2">
    <source>
        <dbReference type="ARBA" id="ARBA00093604"/>
    </source>
</evidence>
<feature type="domain" description="NAD(P)-binding" evidence="3">
    <location>
        <begin position="32"/>
        <end position="134"/>
    </location>
</feature>
<gene>
    <name evidence="4" type="ORF">NBR_LOCUS4048</name>
</gene>
<keyword evidence="5" id="KW-1185">Reference proteome</keyword>
<protein>
    <recommendedName>
        <fullName evidence="2">Protein HTATIP2</fullName>
    </recommendedName>
</protein>
<dbReference type="GO" id="GO:0005737">
    <property type="term" value="C:cytoplasm"/>
    <property type="evidence" value="ECO:0007669"/>
    <property type="project" value="TreeGrafter"/>
</dbReference>
<evidence type="ECO:0000313" key="5">
    <source>
        <dbReference type="Proteomes" id="UP000271162"/>
    </source>
</evidence>
<dbReference type="InterPro" id="IPR036291">
    <property type="entry name" value="NAD(P)-bd_dom_sf"/>
</dbReference>